<protein>
    <submittedName>
        <fullName evidence="1">Tetratricopeptide repeat protein</fullName>
    </submittedName>
</protein>
<dbReference type="Pfam" id="PF13181">
    <property type="entry name" value="TPR_8"/>
    <property type="match status" value="1"/>
</dbReference>
<evidence type="ECO:0000313" key="1">
    <source>
        <dbReference type="EMBL" id="MDJ1491986.1"/>
    </source>
</evidence>
<dbReference type="Pfam" id="PF13174">
    <property type="entry name" value="TPR_6"/>
    <property type="match status" value="3"/>
</dbReference>
<gene>
    <name evidence="1" type="ORF">QNI19_03515</name>
</gene>
<organism evidence="1 2">
    <name type="scientific">Xanthocytophaga flava</name>
    <dbReference type="NCBI Taxonomy" id="3048013"/>
    <lineage>
        <taxon>Bacteria</taxon>
        <taxon>Pseudomonadati</taxon>
        <taxon>Bacteroidota</taxon>
        <taxon>Cytophagia</taxon>
        <taxon>Cytophagales</taxon>
        <taxon>Rhodocytophagaceae</taxon>
        <taxon>Xanthocytophaga</taxon>
    </lineage>
</organism>
<dbReference type="Proteomes" id="UP001228581">
    <property type="component" value="Unassembled WGS sequence"/>
</dbReference>
<name>A0ABT7CE54_9BACT</name>
<keyword evidence="2" id="KW-1185">Reference proteome</keyword>
<reference evidence="1 2" key="1">
    <citation type="submission" date="2023-05" db="EMBL/GenBank/DDBJ databases">
        <authorList>
            <person name="Zhang X."/>
        </authorList>
    </citation>
    <scope>NUCLEOTIDE SEQUENCE [LARGE SCALE GENOMIC DNA]</scope>
    <source>
        <strain evidence="1 2">DM2B3-1</strain>
    </source>
</reference>
<dbReference type="InterPro" id="IPR019734">
    <property type="entry name" value="TPR_rpt"/>
</dbReference>
<proteinExistence type="predicted"/>
<dbReference type="Gene3D" id="1.25.40.10">
    <property type="entry name" value="Tetratricopeptide repeat domain"/>
    <property type="match status" value="4"/>
</dbReference>
<dbReference type="EMBL" id="JASJOT010000001">
    <property type="protein sequence ID" value="MDJ1491986.1"/>
    <property type="molecule type" value="Genomic_DNA"/>
</dbReference>
<dbReference type="SUPFAM" id="SSF48452">
    <property type="entry name" value="TPR-like"/>
    <property type="match status" value="2"/>
</dbReference>
<accession>A0ABT7CE54</accession>
<sequence length="603" mass="70147">MKKQVLLTLTFGILSVLMCWGQQQEIKLADEYLQQNEPEKAREIYRKLIKEERVVPVVQRKYVQTLQKLQAWDEAEKFLKKQAKSSSEQPVYKAELAVIQDLQGKKEDAVKSVNRLIDDIKKNPQQIHQIAQYLLDNQHPDWTEKMYLEARKSSGSPSEYAFQLAHLYKSSGETEKMLDEYVSIAAEAHDNLVVVQNAMQDDLEKPEDFEKLEKVLLAKLQKEPNQIVYNDLLIWFYMQQKDFHRAFLQARAIDRRMKMEGQRLMEIGQISLQNKDYKAASEIFEYLVKEYPQSNNYPMARRYLVNAKEELVKNAYPVDKGAIRSLIGDYKILLSELGRSPKTVEAMRSTALLYGFYLNEKDTAITLLQDAIKIARTDQRFIDKCKLDLGDIYLLKSEPWEATLIYSQVEKDEKDSPLGYDAKLRNARLNYFKGDFQLAQEHLDILKLATSREIANDAMSLSILIQDNTGLDSTGEAMREYANVELLLFQNRDEEALEKLNHMMTTYAGHSLADEILWQQAQIYMKRGNSEVAVEKLQKIVTEYGYDILSDDAEFLIAKLKEEKLGKKEEAMEMYKNFLIKYPGSIYVVEARKRYRNLRGDTQ</sequence>
<dbReference type="InterPro" id="IPR011990">
    <property type="entry name" value="TPR-like_helical_dom_sf"/>
</dbReference>
<evidence type="ECO:0000313" key="2">
    <source>
        <dbReference type="Proteomes" id="UP001228581"/>
    </source>
</evidence>
<comment type="caution">
    <text evidence="1">The sequence shown here is derived from an EMBL/GenBank/DDBJ whole genome shotgun (WGS) entry which is preliminary data.</text>
</comment>
<dbReference type="RefSeq" id="WP_313992337.1">
    <property type="nucleotide sequence ID" value="NZ_JASJOT010000001.1"/>
</dbReference>